<name>A0A239EDS1_9NOCA</name>
<dbReference type="InterPro" id="IPR036465">
    <property type="entry name" value="vWFA_dom_sf"/>
</dbReference>
<organism evidence="3 4">
    <name type="scientific">Rhodococcoides kyotonense</name>
    <dbReference type="NCBI Taxonomy" id="398843"/>
    <lineage>
        <taxon>Bacteria</taxon>
        <taxon>Bacillati</taxon>
        <taxon>Actinomycetota</taxon>
        <taxon>Actinomycetes</taxon>
        <taxon>Mycobacteriales</taxon>
        <taxon>Nocardiaceae</taxon>
        <taxon>Rhodococcoides</taxon>
    </lineage>
</organism>
<reference evidence="4" key="1">
    <citation type="submission" date="2017-06" db="EMBL/GenBank/DDBJ databases">
        <authorList>
            <person name="Varghese N."/>
            <person name="Submissions S."/>
        </authorList>
    </citation>
    <scope>NUCLEOTIDE SEQUENCE [LARGE SCALE GENOMIC DNA]</scope>
    <source>
        <strain evidence="4">JCM 23211</strain>
    </source>
</reference>
<dbReference type="EMBL" id="FZOW01000002">
    <property type="protein sequence ID" value="SNS42669.1"/>
    <property type="molecule type" value="Genomic_DNA"/>
</dbReference>
<dbReference type="STRING" id="398843.A3K89_03490"/>
<protein>
    <submittedName>
        <fullName evidence="3">von Willebrand factor type A domain-containing protein</fullName>
    </submittedName>
</protein>
<dbReference type="InterPro" id="IPR002035">
    <property type="entry name" value="VWF_A"/>
</dbReference>
<keyword evidence="4" id="KW-1185">Reference proteome</keyword>
<dbReference type="SUPFAM" id="SSF53300">
    <property type="entry name" value="vWA-like"/>
    <property type="match status" value="1"/>
</dbReference>
<dbReference type="Pfam" id="PF13519">
    <property type="entry name" value="VWA_2"/>
    <property type="match status" value="1"/>
</dbReference>
<dbReference type="Proteomes" id="UP000198327">
    <property type="component" value="Unassembled WGS sequence"/>
</dbReference>
<feature type="domain" description="VWFA" evidence="2">
    <location>
        <begin position="157"/>
        <end position="321"/>
    </location>
</feature>
<gene>
    <name evidence="3" type="ORF">SAMN05421642_102325</name>
</gene>
<evidence type="ECO:0000313" key="3">
    <source>
        <dbReference type="EMBL" id="SNS42669.1"/>
    </source>
</evidence>
<evidence type="ECO:0000259" key="2">
    <source>
        <dbReference type="PROSITE" id="PS50234"/>
    </source>
</evidence>
<dbReference type="SMART" id="SM00327">
    <property type="entry name" value="VWA"/>
    <property type="match status" value="1"/>
</dbReference>
<accession>A0A239EDS1</accession>
<dbReference type="CDD" id="cd00198">
    <property type="entry name" value="vWFA"/>
    <property type="match status" value="1"/>
</dbReference>
<evidence type="ECO:0000256" key="1">
    <source>
        <dbReference type="SAM" id="MobiDB-lite"/>
    </source>
</evidence>
<proteinExistence type="predicted"/>
<sequence length="321" mass="34662">MRKPGSGKTSGTLKPLRRKPKHLDESPSLFKPGGSGSVLIVDGRSRTGKATGENNPSAPGFTEESGEVIPLRDATDEESTADAATRMRARKIAARLAVRRPRRDTRARRGIGDLTSLRYRDGSDEVDMDRTIDVLAANPFPEDDDIVVRDRLHTKRSVVLVVDISGSMKGERVRTAAATVGALAGEMNQDDLAVVAFWSDAAVLTRFGDPMTPLGILDTILRIPARGLTNVQFALETAAGLLRNVSSPDKRVLLLSDCVHNAGPDPRYTAAKIARLDVLLDTSGENDVELGRDLARLGRGRIRTVRTYRDVGPALTAFFGG</sequence>
<dbReference type="PROSITE" id="PS50234">
    <property type="entry name" value="VWFA"/>
    <property type="match status" value="1"/>
</dbReference>
<dbReference type="Gene3D" id="3.40.50.410">
    <property type="entry name" value="von Willebrand factor, type A domain"/>
    <property type="match status" value="1"/>
</dbReference>
<dbReference type="AlphaFoldDB" id="A0A239EDS1"/>
<evidence type="ECO:0000313" key="4">
    <source>
        <dbReference type="Proteomes" id="UP000198327"/>
    </source>
</evidence>
<feature type="region of interest" description="Disordered" evidence="1">
    <location>
        <begin position="1"/>
        <end position="82"/>
    </location>
</feature>